<dbReference type="Proteomes" id="UP000050761">
    <property type="component" value="Unassembled WGS sequence"/>
</dbReference>
<dbReference type="GO" id="GO:0016298">
    <property type="term" value="F:lipase activity"/>
    <property type="evidence" value="ECO:0007669"/>
    <property type="project" value="TreeGrafter"/>
</dbReference>
<organism evidence="1">
    <name type="scientific">Heligmosomoides polygyrus</name>
    <name type="common">Parasitic roundworm</name>
    <dbReference type="NCBI Taxonomy" id="6339"/>
    <lineage>
        <taxon>Eukaryota</taxon>
        <taxon>Metazoa</taxon>
        <taxon>Ecdysozoa</taxon>
        <taxon>Nematoda</taxon>
        <taxon>Chromadorea</taxon>
        <taxon>Rhabditida</taxon>
        <taxon>Rhabditina</taxon>
        <taxon>Rhabditomorpha</taxon>
        <taxon>Strongyloidea</taxon>
        <taxon>Heligmosomidae</taxon>
        <taxon>Heligmosomoides</taxon>
    </lineage>
</organism>
<dbReference type="InterPro" id="IPR029058">
    <property type="entry name" value="AB_hydrolase_fold"/>
</dbReference>
<dbReference type="EMBL" id="UZAH01025736">
    <property type="protein sequence ID" value="VDO69582.1"/>
    <property type="molecule type" value="Genomic_DNA"/>
</dbReference>
<proteinExistence type="predicted"/>
<dbReference type="PANTHER" id="PTHR32015:SF3">
    <property type="entry name" value="TRIACYLGLYCEROL LIPASE"/>
    <property type="match status" value="1"/>
</dbReference>
<dbReference type="Pfam" id="PF01674">
    <property type="entry name" value="Lipase_2"/>
    <property type="match status" value="1"/>
</dbReference>
<gene>
    <name evidence="1" type="ORF">HPBE_LOCUS6766</name>
</gene>
<sequence>MQVSKLPFSSNSFCEREFQLAYGFWDSYNSSKFYFNESVRQLSNLCLKHILAPEKIFKKSEIQLPKRSFALERGSKGSGTKNVLYRGSCSSFPHMEHDQISLSRSFIIAVRQYTGTQVDVVAYSMGSPIARKAILGGQCVDTREILGKRIDLVMFRVTRVNLSPASLFLKPQHEYLTPPLMCARAKLDFAAAVKQGARFIT</sequence>
<dbReference type="GO" id="GO:0016042">
    <property type="term" value="P:lipid catabolic process"/>
    <property type="evidence" value="ECO:0007669"/>
    <property type="project" value="InterPro"/>
</dbReference>
<dbReference type="OrthoDB" id="5792589at2759"/>
<protein>
    <submittedName>
        <fullName evidence="3">Lipase_3 domain-containing protein</fullName>
    </submittedName>
</protein>
<dbReference type="InterPro" id="IPR002918">
    <property type="entry name" value="Lipase_EstA/Esterase_EstB"/>
</dbReference>
<evidence type="ECO:0000313" key="2">
    <source>
        <dbReference type="Proteomes" id="UP000050761"/>
    </source>
</evidence>
<dbReference type="Gene3D" id="3.40.50.1820">
    <property type="entry name" value="alpha/beta hydrolase"/>
    <property type="match status" value="1"/>
</dbReference>
<dbReference type="WBParaSite" id="HPBE_0000676501-mRNA-1">
    <property type="protein sequence ID" value="HPBE_0000676501-mRNA-1"/>
    <property type="gene ID" value="HPBE_0000676501"/>
</dbReference>
<evidence type="ECO:0000313" key="1">
    <source>
        <dbReference type="EMBL" id="VDO69582.1"/>
    </source>
</evidence>
<accession>A0A3P8BCJ3</accession>
<dbReference type="PANTHER" id="PTHR32015">
    <property type="entry name" value="FASTING INDUCED LIPASE"/>
    <property type="match status" value="1"/>
</dbReference>
<evidence type="ECO:0000313" key="3">
    <source>
        <dbReference type="WBParaSite" id="HPBE_0000676501-mRNA-1"/>
    </source>
</evidence>
<reference evidence="1 2" key="1">
    <citation type="submission" date="2018-11" db="EMBL/GenBank/DDBJ databases">
        <authorList>
            <consortium name="Pathogen Informatics"/>
        </authorList>
    </citation>
    <scope>NUCLEOTIDE SEQUENCE [LARGE SCALE GENOMIC DNA]</scope>
</reference>
<reference evidence="3" key="2">
    <citation type="submission" date="2019-09" db="UniProtKB">
        <authorList>
            <consortium name="WormBaseParasite"/>
        </authorList>
    </citation>
    <scope>IDENTIFICATION</scope>
</reference>
<keyword evidence="2" id="KW-1185">Reference proteome</keyword>
<name>A0A3P8BCJ3_HELPZ</name>
<dbReference type="AlphaFoldDB" id="A0A3P8BCJ3"/>